<name>A0A1I7L1W2_9BACL</name>
<sequence length="68" mass="7827">MKLNEALQGHYFQCSNCKSVYRVEAQGEVISGPRCRDCKTPMRRIVVKQFTLRLDERPTRVPGGFDLP</sequence>
<dbReference type="STRING" id="392015.SAMN05421543_12332"/>
<keyword evidence="2" id="KW-1185">Reference proteome</keyword>
<evidence type="ECO:0008006" key="3">
    <source>
        <dbReference type="Google" id="ProtNLM"/>
    </source>
</evidence>
<dbReference type="EMBL" id="FPBV01000023">
    <property type="protein sequence ID" value="SFV03762.1"/>
    <property type="molecule type" value="Genomic_DNA"/>
</dbReference>
<evidence type="ECO:0000313" key="2">
    <source>
        <dbReference type="Proteomes" id="UP000183508"/>
    </source>
</evidence>
<protein>
    <recommendedName>
        <fullName evidence="3">Regulatory protein, FmdB family</fullName>
    </recommendedName>
</protein>
<proteinExistence type="predicted"/>
<dbReference type="Proteomes" id="UP000183508">
    <property type="component" value="Unassembled WGS sequence"/>
</dbReference>
<dbReference type="RefSeq" id="WP_074955567.1">
    <property type="nucleotide sequence ID" value="NZ_FPBV01000023.1"/>
</dbReference>
<dbReference type="AlphaFoldDB" id="A0A1I7L1W2"/>
<accession>A0A1I7L1W2</accession>
<organism evidence="1 2">
    <name type="scientific">Alicyclobacillus macrosporangiidus</name>
    <dbReference type="NCBI Taxonomy" id="392015"/>
    <lineage>
        <taxon>Bacteria</taxon>
        <taxon>Bacillati</taxon>
        <taxon>Bacillota</taxon>
        <taxon>Bacilli</taxon>
        <taxon>Bacillales</taxon>
        <taxon>Alicyclobacillaceae</taxon>
        <taxon>Alicyclobacillus</taxon>
    </lineage>
</organism>
<evidence type="ECO:0000313" key="1">
    <source>
        <dbReference type="EMBL" id="SFV03762.1"/>
    </source>
</evidence>
<reference evidence="2" key="1">
    <citation type="submission" date="2016-10" db="EMBL/GenBank/DDBJ databases">
        <authorList>
            <person name="Varghese N."/>
        </authorList>
    </citation>
    <scope>NUCLEOTIDE SEQUENCE [LARGE SCALE GENOMIC DNA]</scope>
    <source>
        <strain evidence="2">DSM 17980</strain>
    </source>
</reference>
<gene>
    <name evidence="1" type="ORF">SAMN05421543_12332</name>
</gene>
<dbReference type="OrthoDB" id="9980141at2"/>